<evidence type="ECO:0000313" key="1">
    <source>
        <dbReference type="EMBL" id="BEH90974.1"/>
    </source>
</evidence>
<keyword evidence="2" id="KW-1185">Reference proteome</keyword>
<proteinExistence type="predicted"/>
<gene>
    <name evidence="1" type="ORF">T23_10760</name>
</gene>
<evidence type="ECO:0000313" key="2">
    <source>
        <dbReference type="Proteomes" id="UP001432099"/>
    </source>
</evidence>
<sequence length="194" mass="22714">MLSQTMLRIKRNIGTCLSEIDEIIEHCQGLLENNNIIILINGELYHKLEGECAKLTKVRHALFYIYSNLETEFTSYVLDLTLEGHELIKKINDIIECIEEKWNEGDIDINKYILAQAIVRLHLDGDVVIDIDDLERVLQLPNHYWLCLYVVNERDIRVCHYSAWKTKQEALLFAMQMNGCGKDYVINRFELKIV</sequence>
<organism evidence="1 2">
    <name type="scientific">Turicibacter faecis</name>
    <dbReference type="NCBI Taxonomy" id="2963365"/>
    <lineage>
        <taxon>Bacteria</taxon>
        <taxon>Bacillati</taxon>
        <taxon>Bacillota</taxon>
        <taxon>Erysipelotrichia</taxon>
        <taxon>Erysipelotrichales</taxon>
        <taxon>Turicibacteraceae</taxon>
        <taxon>Turicibacter</taxon>
    </lineage>
</organism>
<reference evidence="1" key="1">
    <citation type="journal article" date="2024" name="Int. J. Syst. Evol. Microbiol.">
        <title>Turicibacter faecis sp. nov., isolated from faeces of heart failure mouse model.</title>
        <authorList>
            <person name="Imamura Y."/>
            <person name="Motooka D."/>
            <person name="Nakajima Y."/>
            <person name="Ito S."/>
            <person name="Kitakaze M."/>
            <person name="Iida T."/>
            <person name="Nakamura S."/>
        </authorList>
    </citation>
    <scope>NUCLEOTIDE SEQUENCE</scope>
    <source>
        <strain evidence="1">TC023</strain>
    </source>
</reference>
<name>A0ABM8IME6_9FIRM</name>
<dbReference type="RefSeq" id="WP_161832048.1">
    <property type="nucleotide sequence ID" value="NZ_AP028127.1"/>
</dbReference>
<accession>A0ABM8IME6</accession>
<dbReference type="EMBL" id="AP028127">
    <property type="protein sequence ID" value="BEH90974.1"/>
    <property type="molecule type" value="Genomic_DNA"/>
</dbReference>
<protein>
    <submittedName>
        <fullName evidence="1">Uncharacterized protein</fullName>
    </submittedName>
</protein>
<dbReference type="Proteomes" id="UP001432099">
    <property type="component" value="Chromosome"/>
</dbReference>